<organism evidence="2 3">
    <name type="scientific">Marmota monax</name>
    <name type="common">Woodchuck</name>
    <dbReference type="NCBI Taxonomy" id="9995"/>
    <lineage>
        <taxon>Eukaryota</taxon>
        <taxon>Metazoa</taxon>
        <taxon>Chordata</taxon>
        <taxon>Craniata</taxon>
        <taxon>Vertebrata</taxon>
        <taxon>Euteleostomi</taxon>
        <taxon>Mammalia</taxon>
        <taxon>Eutheria</taxon>
        <taxon>Euarchontoglires</taxon>
        <taxon>Glires</taxon>
        <taxon>Rodentia</taxon>
        <taxon>Sciuromorpha</taxon>
        <taxon>Sciuridae</taxon>
        <taxon>Xerinae</taxon>
        <taxon>Marmotini</taxon>
        <taxon>Marmota</taxon>
    </lineage>
</organism>
<dbReference type="AlphaFoldDB" id="A0A5E4CSN4"/>
<evidence type="ECO:0000313" key="2">
    <source>
        <dbReference type="EMBL" id="VTJ84815.1"/>
    </source>
</evidence>
<name>A0A5E4CSN4_MARMO</name>
<reference evidence="2" key="1">
    <citation type="submission" date="2019-04" db="EMBL/GenBank/DDBJ databases">
        <authorList>
            <person name="Alioto T."/>
            <person name="Alioto T."/>
        </authorList>
    </citation>
    <scope>NUCLEOTIDE SEQUENCE [LARGE SCALE GENOMIC DNA]</scope>
</reference>
<sequence>MGVVRAASGKMPQGCSTTGNSVHGALQSHLVNIHQSHAQEGTLISSSPSTRHQEVGSGRHPWTSWQARLPASRSVSAEPVSPQLAVSYFCIILYLLRGLGFLCPDHSSWSL</sequence>
<proteinExistence type="predicted"/>
<evidence type="ECO:0000313" key="3">
    <source>
        <dbReference type="Proteomes" id="UP000335636"/>
    </source>
</evidence>
<accession>A0A5E4CSN4</accession>
<feature type="non-terminal residue" evidence="2">
    <location>
        <position position="111"/>
    </location>
</feature>
<feature type="region of interest" description="Disordered" evidence="1">
    <location>
        <begin position="41"/>
        <end position="61"/>
    </location>
</feature>
<keyword evidence="3" id="KW-1185">Reference proteome</keyword>
<evidence type="ECO:0000256" key="1">
    <source>
        <dbReference type="SAM" id="MobiDB-lite"/>
    </source>
</evidence>
<feature type="compositionally biased region" description="Polar residues" evidence="1">
    <location>
        <begin position="41"/>
        <end position="50"/>
    </location>
</feature>
<dbReference type="Proteomes" id="UP000335636">
    <property type="component" value="Unassembled WGS sequence"/>
</dbReference>
<protein>
    <submittedName>
        <fullName evidence="2">Uncharacterized protein</fullName>
    </submittedName>
</protein>
<comment type="caution">
    <text evidence="2">The sequence shown here is derived from an EMBL/GenBank/DDBJ whole genome shotgun (WGS) entry which is preliminary data.</text>
</comment>
<gene>
    <name evidence="2" type="ORF">MONAX_5E018625</name>
</gene>
<dbReference type="EMBL" id="CABDUW010001961">
    <property type="protein sequence ID" value="VTJ84815.1"/>
    <property type="molecule type" value="Genomic_DNA"/>
</dbReference>